<accession>A0A836C6K6</accession>
<dbReference type="Proteomes" id="UP000664859">
    <property type="component" value="Unassembled WGS sequence"/>
</dbReference>
<dbReference type="EMBL" id="JAFCMP010000556">
    <property type="protein sequence ID" value="KAG5175000.1"/>
    <property type="molecule type" value="Genomic_DNA"/>
</dbReference>
<organism evidence="2 3">
    <name type="scientific">Tribonema minus</name>
    <dbReference type="NCBI Taxonomy" id="303371"/>
    <lineage>
        <taxon>Eukaryota</taxon>
        <taxon>Sar</taxon>
        <taxon>Stramenopiles</taxon>
        <taxon>Ochrophyta</taxon>
        <taxon>PX clade</taxon>
        <taxon>Xanthophyceae</taxon>
        <taxon>Tribonematales</taxon>
        <taxon>Tribonemataceae</taxon>
        <taxon>Tribonema</taxon>
    </lineage>
</organism>
<dbReference type="GO" id="GO:0016538">
    <property type="term" value="F:cyclin-dependent protein serine/threonine kinase regulator activity"/>
    <property type="evidence" value="ECO:0007669"/>
    <property type="project" value="InterPro"/>
</dbReference>
<evidence type="ECO:0000256" key="1">
    <source>
        <dbReference type="SAM" id="MobiDB-lite"/>
    </source>
</evidence>
<feature type="region of interest" description="Disordered" evidence="1">
    <location>
        <begin position="458"/>
        <end position="537"/>
    </location>
</feature>
<evidence type="ECO:0000313" key="2">
    <source>
        <dbReference type="EMBL" id="KAG5175000.1"/>
    </source>
</evidence>
<protein>
    <recommendedName>
        <fullName evidence="4">Cyclin N-terminal domain-containing protein</fullName>
    </recommendedName>
</protein>
<evidence type="ECO:0000313" key="3">
    <source>
        <dbReference type="Proteomes" id="UP000664859"/>
    </source>
</evidence>
<gene>
    <name evidence="2" type="ORF">JKP88DRAFT_339751</name>
</gene>
<sequence>MSSFGSSTHRAHWMFTRDSLTAVLREANAKGRASVLVQKPPAVPRAFACVHSRYFPEGTGEVDTSAHSAFLDETTDVLTADEESALKAWHLALIFQASHFQAGARAGALIQVAELFLGPMCGRDAENERLRRSECMCGRDAENERLRRSERVQAGARALFQRFFLSNSIMEFDPKLVMLAAIFLVSKIEDQIIPIEELERATNTPEFDMLAQEVPLLAGTRFQLRIYTPYPPLLGLVDQADKYITETTGGCITLLLLLLLLLLRTAHGALDGALANLNAEPRAARASAHSAARNCISASGAGVLSKLHDAARATLDGVLATDLPLLHAPARLALAALLSAAAEAAPPPFDGDAFLHARFAAQPGAAAEAAPPPFDGDAFLHVRVAAQPGTRAVLSAAAQIAPFFDGGAIVCAFADLQREVLAIRKEFAQRLPAAPDLVALKAINKKLKQCALWRSSAAETSTSTGGDVKKKKKRKRVSDEGGQAAAAGQGAEGVEIVAEPTVRDKGRCRPPSVHGAGWDGAVRGAQRERRVEDSEGA</sequence>
<dbReference type="Gene3D" id="1.10.472.10">
    <property type="entry name" value="Cyclin-like"/>
    <property type="match status" value="2"/>
</dbReference>
<evidence type="ECO:0008006" key="4">
    <source>
        <dbReference type="Google" id="ProtNLM"/>
    </source>
</evidence>
<dbReference type="AlphaFoldDB" id="A0A836C6K6"/>
<dbReference type="PANTHER" id="PTHR10026">
    <property type="entry name" value="CYCLIN"/>
    <property type="match status" value="1"/>
</dbReference>
<keyword evidence="3" id="KW-1185">Reference proteome</keyword>
<dbReference type="InterPro" id="IPR043198">
    <property type="entry name" value="Cyclin/Ssn8"/>
</dbReference>
<comment type="caution">
    <text evidence="2">The sequence shown here is derived from an EMBL/GenBank/DDBJ whole genome shotgun (WGS) entry which is preliminary data.</text>
</comment>
<feature type="compositionally biased region" description="Basic and acidic residues" evidence="1">
    <location>
        <begin position="525"/>
        <end position="537"/>
    </location>
</feature>
<dbReference type="GO" id="GO:0006357">
    <property type="term" value="P:regulation of transcription by RNA polymerase II"/>
    <property type="evidence" value="ECO:0007669"/>
    <property type="project" value="InterPro"/>
</dbReference>
<name>A0A836C6K6_9STRA</name>
<proteinExistence type="predicted"/>
<dbReference type="InterPro" id="IPR036915">
    <property type="entry name" value="Cyclin-like_sf"/>
</dbReference>
<reference evidence="2" key="1">
    <citation type="submission" date="2021-02" db="EMBL/GenBank/DDBJ databases">
        <title>First Annotated Genome of the Yellow-green Alga Tribonema minus.</title>
        <authorList>
            <person name="Mahan K.M."/>
        </authorList>
    </citation>
    <scope>NUCLEOTIDE SEQUENCE</scope>
    <source>
        <strain evidence="2">UTEX B ZZ1240</strain>
    </source>
</reference>
<dbReference type="OrthoDB" id="41688at2759"/>
<dbReference type="SUPFAM" id="SSF47954">
    <property type="entry name" value="Cyclin-like"/>
    <property type="match status" value="2"/>
</dbReference>
<feature type="compositionally biased region" description="Low complexity" evidence="1">
    <location>
        <begin position="480"/>
        <end position="493"/>
    </location>
</feature>